<evidence type="ECO:0000313" key="3">
    <source>
        <dbReference type="Proteomes" id="UP000549250"/>
    </source>
</evidence>
<accession>A0A839TAX7</accession>
<dbReference type="InterPro" id="IPR018389">
    <property type="entry name" value="DctP_fam"/>
</dbReference>
<dbReference type="RefSeq" id="WP_183168078.1">
    <property type="nucleotide sequence ID" value="NZ_JACHXI010000028.1"/>
</dbReference>
<dbReference type="Proteomes" id="UP000549250">
    <property type="component" value="Unassembled WGS sequence"/>
</dbReference>
<organism evidence="2 3">
    <name type="scientific">Azomonas macrocytogenes</name>
    <name type="common">Azotobacter macrocytogenes</name>
    <dbReference type="NCBI Taxonomy" id="69962"/>
    <lineage>
        <taxon>Bacteria</taxon>
        <taxon>Pseudomonadati</taxon>
        <taxon>Pseudomonadota</taxon>
        <taxon>Gammaproteobacteria</taxon>
        <taxon>Pseudomonadales</taxon>
        <taxon>Pseudomonadaceae</taxon>
        <taxon>Azomonas</taxon>
    </lineage>
</organism>
<dbReference type="PANTHER" id="PTHR33376">
    <property type="match status" value="1"/>
</dbReference>
<sequence length="341" mass="36743">MKRRQLLGGAGLTAIALVGCDEPASQPPQTTSLHWRMLNARPDLEAAARRLVERIATLSDGRLIVELLPSEPQLEIPAQLAHGQAQLIYGGARHWHERISAAAFFEAQPFGLTALEMAAWLNQGGGQALWEQTWAAVGLQPLLAGNQGPAMGIWCNRAIDHPDALQGLKIHLPGLAGAALIRLGAVPVELRADEIPAALRLGALDAAGVMQTTDALPVARYCYQPGWQAPQQPVELLIDQQAWNGLPPLLQAILDTATRAATQDMLGEQLYQAALAQEKLRRSGTELRRFPQAVLAALQLETEKLLGELAQHAELNGRIWASQKAFQAQLAPLQALADPDG</sequence>
<proteinExistence type="predicted"/>
<dbReference type="Gene3D" id="3.40.190.10">
    <property type="entry name" value="Periplasmic binding protein-like II"/>
    <property type="match status" value="1"/>
</dbReference>
<dbReference type="EMBL" id="JACHXI010000028">
    <property type="protein sequence ID" value="MBB3105205.1"/>
    <property type="molecule type" value="Genomic_DNA"/>
</dbReference>
<dbReference type="PANTHER" id="PTHR33376:SF5">
    <property type="entry name" value="EXTRACYTOPLASMIC SOLUTE RECEPTOR PROTEIN"/>
    <property type="match status" value="1"/>
</dbReference>
<keyword evidence="3" id="KW-1185">Reference proteome</keyword>
<evidence type="ECO:0000256" key="1">
    <source>
        <dbReference type="ARBA" id="ARBA00022729"/>
    </source>
</evidence>
<keyword evidence="1" id="KW-0732">Signal</keyword>
<dbReference type="Pfam" id="PF03480">
    <property type="entry name" value="DctP"/>
    <property type="match status" value="1"/>
</dbReference>
<dbReference type="Gene3D" id="3.40.190.170">
    <property type="entry name" value="Bacterial extracellular solute-binding protein, family 7"/>
    <property type="match status" value="1"/>
</dbReference>
<dbReference type="AlphaFoldDB" id="A0A839TAX7"/>
<gene>
    <name evidence="2" type="ORF">FHR87_003640</name>
</gene>
<comment type="caution">
    <text evidence="2">The sequence shown here is derived from an EMBL/GenBank/DDBJ whole genome shotgun (WGS) entry which is preliminary data.</text>
</comment>
<dbReference type="GO" id="GO:0055085">
    <property type="term" value="P:transmembrane transport"/>
    <property type="evidence" value="ECO:0007669"/>
    <property type="project" value="InterPro"/>
</dbReference>
<evidence type="ECO:0000313" key="2">
    <source>
        <dbReference type="EMBL" id="MBB3105205.1"/>
    </source>
</evidence>
<reference evidence="2 3" key="1">
    <citation type="submission" date="2020-08" db="EMBL/GenBank/DDBJ databases">
        <title>Genomic Encyclopedia of Type Strains, Phase III (KMG-III): the genomes of soil and plant-associated and newly described type strains.</title>
        <authorList>
            <person name="Whitman W."/>
        </authorList>
    </citation>
    <scope>NUCLEOTIDE SEQUENCE [LARGE SCALE GENOMIC DNA]</scope>
    <source>
        <strain evidence="2 3">CECT 4462</strain>
    </source>
</reference>
<protein>
    <submittedName>
        <fullName evidence="2">TRAP-type mannitol/chloroaromatic compound transport system substrate-binding protein</fullName>
    </submittedName>
</protein>
<dbReference type="InterPro" id="IPR038404">
    <property type="entry name" value="TRAP_DctP_sf"/>
</dbReference>
<name>A0A839TAX7_AZOMA</name>
<dbReference type="PROSITE" id="PS51257">
    <property type="entry name" value="PROKAR_LIPOPROTEIN"/>
    <property type="match status" value="1"/>
</dbReference>